<dbReference type="GO" id="GO:0035770">
    <property type="term" value="C:ribonucleoprotein granule"/>
    <property type="evidence" value="ECO:0007669"/>
    <property type="project" value="TreeGrafter"/>
</dbReference>
<reference evidence="4 5" key="1">
    <citation type="submission" date="2024-03" db="EMBL/GenBank/DDBJ databases">
        <title>Complete genome sequence of the green alga Chloropicon roscoffensis RCC1871.</title>
        <authorList>
            <person name="Lemieux C."/>
            <person name="Pombert J.-F."/>
            <person name="Otis C."/>
            <person name="Turmel M."/>
        </authorList>
    </citation>
    <scope>NUCLEOTIDE SEQUENCE [LARGE SCALE GENOMIC DNA]</scope>
    <source>
        <strain evidence="4 5">RCC1871</strain>
    </source>
</reference>
<gene>
    <name evidence="4" type="ORF">HKI87_10g63950</name>
</gene>
<sequence length="630" mass="69762">MERQNHNGGHGSSYPPPPQYHAGQREAGGGYGGGKRHGGGRQGSHPRGVSDRPPHGLGGGFHHHHAGGGGGTRRDAMEKAKRLNYRLKDAKDYKGILRQVELNLDVFNEVNIATALHRLAKIARDSNEKSKIMRDPRLGQLEQKARENMRLFTPQQLSNSAWACATLSYNSMPLLRSIESQALLKLDKFNSQDLTNTIWAYAKLGYKPKQLMAGIAREALSKLYDFNPQGLANTLWAFATLNHYGDQYSDLLTGIATEAMTKIQNFNPQNLANSSWAYARLNYHPGDLLLEKIANAAVAKVEFFKPQELANLIWAMAKLNYRCETLLTSVSYAAERRLHQYNPQNLANTCWAYAILDFHPGPLLTKIIYQAGRCISDFSQQGLSNTVWALAKLQHHPGEAFLAKVGSEASRKITSFSPQGLVNLALAFACFDKYQASLMDAVCAEVDAKIHAFNKQDLDSVNWALARLGHPSKVFEPLQPHQRAGAREVAHLGPPPSAGQHYVPRFQGTHQDFGGQPRAHDSTQRFAHAQMQELTLQASRMVLGEPQHHDHAFLQTESFKIRGESLISGLLDSQDGYGDAKEPVAPGSMREKPEAAGDAGAQAQGQDKGREEQQGYFSMWQTKELCKITN</sequence>
<dbReference type="GO" id="GO:0000963">
    <property type="term" value="P:mitochondrial RNA processing"/>
    <property type="evidence" value="ECO:0007669"/>
    <property type="project" value="TreeGrafter"/>
</dbReference>
<dbReference type="InterPro" id="IPR050870">
    <property type="entry name" value="FAST_kinase"/>
</dbReference>
<dbReference type="GO" id="GO:1901259">
    <property type="term" value="P:chloroplast rRNA processing"/>
    <property type="evidence" value="ECO:0007669"/>
    <property type="project" value="TreeGrafter"/>
</dbReference>
<dbReference type="Proteomes" id="UP001472866">
    <property type="component" value="Chromosome 10"/>
</dbReference>
<evidence type="ECO:0000259" key="3">
    <source>
        <dbReference type="Pfam" id="PF26172"/>
    </source>
</evidence>
<dbReference type="Pfam" id="PF26172">
    <property type="entry name" value="RESC8"/>
    <property type="match status" value="1"/>
</dbReference>
<feature type="region of interest" description="Disordered" evidence="1">
    <location>
        <begin position="570"/>
        <end position="616"/>
    </location>
</feature>
<proteinExistence type="predicted"/>
<keyword evidence="5" id="KW-1185">Reference proteome</keyword>
<dbReference type="GO" id="GO:0003723">
    <property type="term" value="F:RNA binding"/>
    <property type="evidence" value="ECO:0007669"/>
    <property type="project" value="TreeGrafter"/>
</dbReference>
<name>A0AAX4PF60_9CHLO</name>
<evidence type="ECO:0000259" key="2">
    <source>
        <dbReference type="Pfam" id="PF06743"/>
    </source>
</evidence>
<dbReference type="EMBL" id="CP151510">
    <property type="protein sequence ID" value="WZN64838.1"/>
    <property type="molecule type" value="Genomic_DNA"/>
</dbReference>
<dbReference type="PANTHER" id="PTHR21228:SF40">
    <property type="entry name" value="LD45607P"/>
    <property type="match status" value="1"/>
</dbReference>
<feature type="region of interest" description="Disordered" evidence="1">
    <location>
        <begin position="1"/>
        <end position="75"/>
    </location>
</feature>
<evidence type="ECO:0000313" key="5">
    <source>
        <dbReference type="Proteomes" id="UP001472866"/>
    </source>
</evidence>
<feature type="domain" description="RNA-editing substrate-binding complex 8 protein HEAT repeats" evidence="3">
    <location>
        <begin position="151"/>
        <end position="348"/>
    </location>
</feature>
<dbReference type="InterPro" id="IPR058977">
    <property type="entry name" value="RESC8_HEAT"/>
</dbReference>
<feature type="domain" description="FAST kinase leucine-rich" evidence="2">
    <location>
        <begin position="383"/>
        <end position="442"/>
    </location>
</feature>
<dbReference type="InterPro" id="IPR010622">
    <property type="entry name" value="FAST_Leu-rich"/>
</dbReference>
<dbReference type="GO" id="GO:0005759">
    <property type="term" value="C:mitochondrial matrix"/>
    <property type="evidence" value="ECO:0007669"/>
    <property type="project" value="TreeGrafter"/>
</dbReference>
<dbReference type="GO" id="GO:0009507">
    <property type="term" value="C:chloroplast"/>
    <property type="evidence" value="ECO:0007669"/>
    <property type="project" value="GOC"/>
</dbReference>
<organism evidence="4 5">
    <name type="scientific">Chloropicon roscoffensis</name>
    <dbReference type="NCBI Taxonomy" id="1461544"/>
    <lineage>
        <taxon>Eukaryota</taxon>
        <taxon>Viridiplantae</taxon>
        <taxon>Chlorophyta</taxon>
        <taxon>Chloropicophyceae</taxon>
        <taxon>Chloropicales</taxon>
        <taxon>Chloropicaceae</taxon>
        <taxon>Chloropicon</taxon>
    </lineage>
</organism>
<dbReference type="Pfam" id="PF06743">
    <property type="entry name" value="FAST_1"/>
    <property type="match status" value="1"/>
</dbReference>
<protein>
    <recommendedName>
        <fullName evidence="6">FAST kinase leucine-rich domain-containing protein</fullName>
    </recommendedName>
</protein>
<evidence type="ECO:0000256" key="1">
    <source>
        <dbReference type="SAM" id="MobiDB-lite"/>
    </source>
</evidence>
<dbReference type="PANTHER" id="PTHR21228">
    <property type="entry name" value="FAST LEU-RICH DOMAIN-CONTAINING"/>
    <property type="match status" value="1"/>
</dbReference>
<dbReference type="AlphaFoldDB" id="A0AAX4PF60"/>
<feature type="compositionally biased region" description="Low complexity" evidence="1">
    <location>
        <begin position="596"/>
        <end position="606"/>
    </location>
</feature>
<accession>A0AAX4PF60</accession>
<evidence type="ECO:0008006" key="6">
    <source>
        <dbReference type="Google" id="ProtNLM"/>
    </source>
</evidence>
<evidence type="ECO:0000313" key="4">
    <source>
        <dbReference type="EMBL" id="WZN64838.1"/>
    </source>
</evidence>
<dbReference type="GO" id="GO:0044528">
    <property type="term" value="P:regulation of mitochondrial mRNA stability"/>
    <property type="evidence" value="ECO:0007669"/>
    <property type="project" value="InterPro"/>
</dbReference>